<feature type="domain" description="Putative phage metallopeptidase" evidence="1">
    <location>
        <begin position="2"/>
        <end position="103"/>
    </location>
</feature>
<gene>
    <name evidence="2" type="ORF">COV89_04250</name>
</gene>
<dbReference type="Pfam" id="PF18894">
    <property type="entry name" value="PhageMetallopep"/>
    <property type="match status" value="1"/>
</dbReference>
<sequence length="123" mass="14228">MKFLLAPEINAELNRIVVSLGLSFIKADNIVAFRSYGSKSRAVARIWSLPRIWQIALKVEAHYCIEVVSERFDGLSKTEKEKVLIHELLHVPKNFSGALLPHKQRGRRIDRKTVDRWHKLLKS</sequence>
<evidence type="ECO:0000313" key="2">
    <source>
        <dbReference type="EMBL" id="PIQ69739.1"/>
    </source>
</evidence>
<evidence type="ECO:0000259" key="1">
    <source>
        <dbReference type="Pfam" id="PF18894"/>
    </source>
</evidence>
<dbReference type="EMBL" id="PCVI01000065">
    <property type="protein sequence ID" value="PIQ69739.1"/>
    <property type="molecule type" value="Genomic_DNA"/>
</dbReference>
<accession>A0A2H0KER1</accession>
<evidence type="ECO:0000313" key="3">
    <source>
        <dbReference type="Proteomes" id="UP000231371"/>
    </source>
</evidence>
<dbReference type="InterPro" id="IPR043998">
    <property type="entry name" value="Put_Metallopep"/>
</dbReference>
<comment type="caution">
    <text evidence="2">The sequence shown here is derived from an EMBL/GenBank/DDBJ whole genome shotgun (WGS) entry which is preliminary data.</text>
</comment>
<organism evidence="2 3">
    <name type="scientific">Candidatus Shapirobacteria bacterium CG11_big_fil_rev_8_21_14_0_20_40_12</name>
    <dbReference type="NCBI Taxonomy" id="1974889"/>
    <lineage>
        <taxon>Bacteria</taxon>
        <taxon>Candidatus Shapironibacteriota</taxon>
    </lineage>
</organism>
<dbReference type="Proteomes" id="UP000231371">
    <property type="component" value="Unassembled WGS sequence"/>
</dbReference>
<name>A0A2H0KER1_9BACT</name>
<protein>
    <submittedName>
        <fullName evidence="2">Metallopeptidase</fullName>
    </submittedName>
</protein>
<reference evidence="2 3" key="1">
    <citation type="submission" date="2017-09" db="EMBL/GenBank/DDBJ databases">
        <title>Depth-based differentiation of microbial function through sediment-hosted aquifers and enrichment of novel symbionts in the deep terrestrial subsurface.</title>
        <authorList>
            <person name="Probst A.J."/>
            <person name="Ladd B."/>
            <person name="Jarett J.K."/>
            <person name="Geller-Mcgrath D.E."/>
            <person name="Sieber C.M."/>
            <person name="Emerson J.B."/>
            <person name="Anantharaman K."/>
            <person name="Thomas B.C."/>
            <person name="Malmstrom R."/>
            <person name="Stieglmeier M."/>
            <person name="Klingl A."/>
            <person name="Woyke T."/>
            <person name="Ryan C.M."/>
            <person name="Banfield J.F."/>
        </authorList>
    </citation>
    <scope>NUCLEOTIDE SEQUENCE [LARGE SCALE GENOMIC DNA]</scope>
    <source>
        <strain evidence="2">CG11_big_fil_rev_8_21_14_0_20_40_12</strain>
    </source>
</reference>
<dbReference type="AlphaFoldDB" id="A0A2H0KER1"/>
<proteinExistence type="predicted"/>